<dbReference type="Proteomes" id="UP000215305">
    <property type="component" value="Unassembled WGS sequence"/>
</dbReference>
<evidence type="ECO:0000256" key="1">
    <source>
        <dbReference type="SAM" id="MobiDB-lite"/>
    </source>
</evidence>
<gene>
    <name evidence="2" type="ORF">CDV56_103680</name>
</gene>
<feature type="compositionally biased region" description="Polar residues" evidence="1">
    <location>
        <begin position="46"/>
        <end position="63"/>
    </location>
</feature>
<dbReference type="AlphaFoldDB" id="A0A397HPP0"/>
<keyword evidence="3" id="KW-1185">Reference proteome</keyword>
<feature type="compositionally biased region" description="Low complexity" evidence="1">
    <location>
        <begin position="79"/>
        <end position="98"/>
    </location>
</feature>
<evidence type="ECO:0000313" key="3">
    <source>
        <dbReference type="Proteomes" id="UP000215305"/>
    </source>
</evidence>
<dbReference type="STRING" id="41047.A0A397HPP0"/>
<accession>A0A397HPP0</accession>
<proteinExistence type="predicted"/>
<dbReference type="EMBL" id="NKHU02000020">
    <property type="protein sequence ID" value="RHZ64907.1"/>
    <property type="molecule type" value="Genomic_DNA"/>
</dbReference>
<dbReference type="GeneID" id="38125654"/>
<feature type="compositionally biased region" description="Gly residues" evidence="1">
    <location>
        <begin position="68"/>
        <end position="78"/>
    </location>
</feature>
<sequence length="136" mass="14001">MQDISVPLHQQRICPSYGTPPGDNSAPNDDTPGDDTTPGSYPPAPQYTQPWGSPSTAAPSTNDYPAGYGQGYGYGHGYGNDSPSGSGAAAAASAPSVADSEYYYDGKTDYVETSDVNIDDDGVAVATDSEGDVCYL</sequence>
<feature type="region of interest" description="Disordered" evidence="1">
    <location>
        <begin position="1"/>
        <end position="98"/>
    </location>
</feature>
<name>A0A397HPP0_ASPTH</name>
<comment type="caution">
    <text evidence="2">The sequence shown here is derived from an EMBL/GenBank/DDBJ whole genome shotgun (WGS) entry which is preliminary data.</text>
</comment>
<protein>
    <submittedName>
        <fullName evidence="2">Uncharacterized protein</fullName>
    </submittedName>
</protein>
<dbReference type="VEuPathDB" id="FungiDB:CDV56_103680"/>
<dbReference type="RefSeq" id="XP_026617646.1">
    <property type="nucleotide sequence ID" value="XM_026757299.1"/>
</dbReference>
<evidence type="ECO:0000313" key="2">
    <source>
        <dbReference type="EMBL" id="RHZ64907.1"/>
    </source>
</evidence>
<reference evidence="2" key="1">
    <citation type="submission" date="2018-08" db="EMBL/GenBank/DDBJ databases">
        <title>Draft genome sequence of azole-resistant Aspergillus thermomutatus (Neosartorya pseudofischeri) strain HMR AF 39, isolated from a human nasal aspirate.</title>
        <authorList>
            <person name="Parent-Michaud M."/>
            <person name="Dufresne P.J."/>
            <person name="Fournier E."/>
            <person name="Martineau C."/>
            <person name="Moreira S."/>
            <person name="Perkins V."/>
            <person name="De Repentigny L."/>
            <person name="Dufresne S.F."/>
        </authorList>
    </citation>
    <scope>NUCLEOTIDE SEQUENCE [LARGE SCALE GENOMIC DNA]</scope>
    <source>
        <strain evidence="2">HMR AF 39</strain>
    </source>
</reference>
<organism evidence="2 3">
    <name type="scientific">Aspergillus thermomutatus</name>
    <name type="common">Neosartorya pseudofischeri</name>
    <dbReference type="NCBI Taxonomy" id="41047"/>
    <lineage>
        <taxon>Eukaryota</taxon>
        <taxon>Fungi</taxon>
        <taxon>Dikarya</taxon>
        <taxon>Ascomycota</taxon>
        <taxon>Pezizomycotina</taxon>
        <taxon>Eurotiomycetes</taxon>
        <taxon>Eurotiomycetidae</taxon>
        <taxon>Eurotiales</taxon>
        <taxon>Aspergillaceae</taxon>
        <taxon>Aspergillus</taxon>
        <taxon>Aspergillus subgen. Fumigati</taxon>
    </lineage>
</organism>